<dbReference type="InterPro" id="IPR045079">
    <property type="entry name" value="Oxoprolinase-like"/>
</dbReference>
<feature type="domain" description="Acetophenone carboxylase-like C-terminal" evidence="5">
    <location>
        <begin position="550"/>
        <end position="716"/>
    </location>
</feature>
<dbReference type="Pfam" id="PF02538">
    <property type="entry name" value="Hydantoinase_B"/>
    <property type="match status" value="1"/>
</dbReference>
<gene>
    <name evidence="6" type="ORF">PV328_007957</name>
</gene>
<evidence type="ECO:0000259" key="4">
    <source>
        <dbReference type="Pfam" id="PF05378"/>
    </source>
</evidence>
<feature type="domain" description="Hydantoinase/oxoprolinase N-terminal" evidence="4">
    <location>
        <begin position="8"/>
        <end position="212"/>
    </location>
</feature>
<reference evidence="6" key="1">
    <citation type="journal article" date="2023" name="bioRxiv">
        <title>Scaffold-level genome assemblies of two parasitoid biocontrol wasps reveal the parthenogenesis mechanism and an associated novel virus.</title>
        <authorList>
            <person name="Inwood S."/>
            <person name="Skelly J."/>
            <person name="Guhlin J."/>
            <person name="Harrop T."/>
            <person name="Goldson S."/>
            <person name="Dearden P."/>
        </authorList>
    </citation>
    <scope>NUCLEOTIDE SEQUENCE</scope>
    <source>
        <strain evidence="6">Irish</strain>
        <tissue evidence="6">Whole body</tissue>
    </source>
</reference>
<evidence type="ECO:0000256" key="1">
    <source>
        <dbReference type="ARBA" id="ARBA00010403"/>
    </source>
</evidence>
<evidence type="ECO:0008006" key="8">
    <source>
        <dbReference type="Google" id="ProtNLM"/>
    </source>
</evidence>
<comment type="caution">
    <text evidence="6">The sequence shown here is derived from an EMBL/GenBank/DDBJ whole genome shotgun (WGS) entry which is preliminary data.</text>
</comment>
<protein>
    <recommendedName>
        <fullName evidence="8">5-oxoprolinase</fullName>
    </recommendedName>
</protein>
<dbReference type="InterPro" id="IPR008040">
    <property type="entry name" value="Hydant_A_N"/>
</dbReference>
<evidence type="ECO:0000313" key="6">
    <source>
        <dbReference type="EMBL" id="KAK0160559.1"/>
    </source>
</evidence>
<dbReference type="InterPro" id="IPR003692">
    <property type="entry name" value="Hydantoinase_B"/>
</dbReference>
<dbReference type="InterPro" id="IPR002821">
    <property type="entry name" value="Hydantoinase_A"/>
</dbReference>
<dbReference type="Pfam" id="PF19278">
    <property type="entry name" value="Hydant_A_C"/>
    <property type="match status" value="1"/>
</dbReference>
<dbReference type="Proteomes" id="UP001168990">
    <property type="component" value="Unassembled WGS sequence"/>
</dbReference>
<accession>A0AA39F024</accession>
<dbReference type="Pfam" id="PF05378">
    <property type="entry name" value="Hydant_A_N"/>
    <property type="match status" value="1"/>
</dbReference>
<feature type="domain" description="Hydantoinase B/oxoprolinase" evidence="3">
    <location>
        <begin position="739"/>
        <end position="1243"/>
    </location>
</feature>
<dbReference type="InterPro" id="IPR049517">
    <property type="entry name" value="ACX-like_C"/>
</dbReference>
<dbReference type="GO" id="GO:0005829">
    <property type="term" value="C:cytosol"/>
    <property type="evidence" value="ECO:0007669"/>
    <property type="project" value="TreeGrafter"/>
</dbReference>
<dbReference type="PANTHER" id="PTHR11365">
    <property type="entry name" value="5-OXOPROLINASE RELATED"/>
    <property type="match status" value="1"/>
</dbReference>
<organism evidence="6 7">
    <name type="scientific">Microctonus aethiopoides</name>
    <dbReference type="NCBI Taxonomy" id="144406"/>
    <lineage>
        <taxon>Eukaryota</taxon>
        <taxon>Metazoa</taxon>
        <taxon>Ecdysozoa</taxon>
        <taxon>Arthropoda</taxon>
        <taxon>Hexapoda</taxon>
        <taxon>Insecta</taxon>
        <taxon>Pterygota</taxon>
        <taxon>Neoptera</taxon>
        <taxon>Endopterygota</taxon>
        <taxon>Hymenoptera</taxon>
        <taxon>Apocrita</taxon>
        <taxon>Ichneumonoidea</taxon>
        <taxon>Braconidae</taxon>
        <taxon>Euphorinae</taxon>
        <taxon>Microctonus</taxon>
    </lineage>
</organism>
<keyword evidence="7" id="KW-1185">Reference proteome</keyword>
<proteinExistence type="inferred from homology"/>
<dbReference type="Pfam" id="PF01968">
    <property type="entry name" value="Hydantoinase_A"/>
    <property type="match status" value="1"/>
</dbReference>
<evidence type="ECO:0000313" key="7">
    <source>
        <dbReference type="Proteomes" id="UP001168990"/>
    </source>
</evidence>
<sequence length="1253" mass="137067">MTDNKFGFAIDRGGTFTDIYAQCPGGKIRVMKLLSEDPSNYQDAPREGIRRILEQETGSSMKDEVDTSKISWIRMGTTVATNALLERKGAKMALIINEGFKDLLYIGNQARPNIFDLKINTPSVLYQQVLEVKCRVIPTLPDRCLLDSSKWKKVKGSTGENLFIIDEIDEEKLKNDLKYLKEIGIESLAVVFAHSYTFPDHERRVGELANELGFSQVSLSHQVMPMVRIVPRGFTACADAYLTPHIKTYLKSFSSGFKDNLAGVNVLFMQSDGGLTPMNSFNGSRAILSGPAGGVVGYAMTTYHKETTLPIIGFDMGGTSTDVSRYGGCYEHVYESTTAGITIQAAQLDINTVAAGGGSMLFFRSGLFEVGPESAGAHPGPACYKKGGPLTVTDANLVLGRLLPEYFPKIFGSNENESLDMTKTLCEFEKLTHQVNEHLKLNNDTKMTRMSVEEVAMGLIKVANETMCRPIRALTQAKGYNTAMHVLACFGGAGGQHACAIARSLGMGTVFVHKYAGILSAYGMALADVVEEAQEPCADIYEPGSFQRFKNRFDILSNEVRDKLNKQGFTDDKITLEYYLHMRYDGTDCALMCTSLKSNGKNIQEQIPNYGNFSETFLERYKIEFGFVMPGRRILVNDIRVRGTGKSKIFEESILERVNNLPKVEKVTKVYFDGGYQDTNVYQMNDLCYGHNIYGPAIIMDSLSTIIVEPNCSAFITAYGDVRITIGEGLRAKITTELDAIHLSIFSHRFMSIAEQMGRILQRTSISTNIKERLDFSCAVFGPDGGLVSNAPHIPVHLGAMQETVQYQMKAFRGEFTRGDVILANHPSAGGSHLPDLTVITPVFYSDQPKPVFFVACRGHHADIGGITPGSMPPHSTSLSQEGATFKSFLLVHKGIFREKEVTEALMAPGKIPGSSGTRNLSDNLSDLKAQIAANHKGTQLVNELIDIYSLDVVQAYMGHIQQNAEFAVREMLTNVGKKLFDKTNNNFVTAMDYLDDGSVIKLQLTFDIDNGEAIFDFTGTGYEVWGNCNAPRAVTLSAIIYCLRCIVGRDGCLKPVKIIIPKGSLLDPSEEAAVVGGNVLTSQRVVDVVLAAFGACAASQGCMNNITLGTETWGYYETVAGGSGAGPTWDGRSGIHTHMTNTRITDPEILELRYPVILECFSLRNGSGGRGVYRGGDGVIRKMKFRGPMTLSILTERRSHSPPGIEGGSSGARGRNTLIKANGKCINLGPKTAVPIFPGMVLCSKFVSMKFS</sequence>
<comment type="similarity">
    <text evidence="1">Belongs to the oxoprolinase family.</text>
</comment>
<dbReference type="AlphaFoldDB" id="A0AA39F024"/>
<feature type="domain" description="Hydantoinase A/oxoprolinase" evidence="2">
    <location>
        <begin position="232"/>
        <end position="532"/>
    </location>
</feature>
<evidence type="ECO:0000259" key="3">
    <source>
        <dbReference type="Pfam" id="PF02538"/>
    </source>
</evidence>
<evidence type="ECO:0000259" key="2">
    <source>
        <dbReference type="Pfam" id="PF01968"/>
    </source>
</evidence>
<dbReference type="PANTHER" id="PTHR11365:SF2">
    <property type="entry name" value="5-OXOPROLINASE"/>
    <property type="match status" value="1"/>
</dbReference>
<dbReference type="GO" id="GO:0006749">
    <property type="term" value="P:glutathione metabolic process"/>
    <property type="evidence" value="ECO:0007669"/>
    <property type="project" value="TreeGrafter"/>
</dbReference>
<dbReference type="GO" id="GO:0017168">
    <property type="term" value="F:5-oxoprolinase (ATP-hydrolyzing) activity"/>
    <property type="evidence" value="ECO:0007669"/>
    <property type="project" value="TreeGrafter"/>
</dbReference>
<dbReference type="EMBL" id="JAQQBS010001423">
    <property type="protein sequence ID" value="KAK0160559.1"/>
    <property type="molecule type" value="Genomic_DNA"/>
</dbReference>
<reference evidence="6" key="2">
    <citation type="submission" date="2023-03" db="EMBL/GenBank/DDBJ databases">
        <authorList>
            <person name="Inwood S.N."/>
            <person name="Skelly J.G."/>
            <person name="Guhlin J."/>
            <person name="Harrop T.W.R."/>
            <person name="Goldson S.G."/>
            <person name="Dearden P.K."/>
        </authorList>
    </citation>
    <scope>NUCLEOTIDE SEQUENCE</scope>
    <source>
        <strain evidence="6">Irish</strain>
        <tissue evidence="6">Whole body</tissue>
    </source>
</reference>
<name>A0AA39F024_9HYME</name>
<evidence type="ECO:0000259" key="5">
    <source>
        <dbReference type="Pfam" id="PF19278"/>
    </source>
</evidence>